<sequence>MQDPIEPANLRFLRRLVTVLTATMIGGLLVIIALIVIRFSDRAPQLPQSIALPDGATPAAFTQGADWYAVVTTGDTILIYDRATGRLRQSIAIE</sequence>
<feature type="transmembrane region" description="Helical" evidence="1">
    <location>
        <begin position="12"/>
        <end position="37"/>
    </location>
</feature>
<accession>A0A5S3PLE3</accession>
<comment type="caution">
    <text evidence="2">The sequence shown here is derived from an EMBL/GenBank/DDBJ whole genome shotgun (WGS) entry which is preliminary data.</text>
</comment>
<gene>
    <name evidence="2" type="ORF">FDT80_05765</name>
</gene>
<evidence type="ECO:0000313" key="3">
    <source>
        <dbReference type="Proteomes" id="UP000309550"/>
    </source>
</evidence>
<dbReference type="OrthoDB" id="7872651at2"/>
<dbReference type="EMBL" id="VANS01000001">
    <property type="protein sequence ID" value="TMM55076.1"/>
    <property type="molecule type" value="Genomic_DNA"/>
</dbReference>
<keyword evidence="1" id="KW-1133">Transmembrane helix</keyword>
<reference evidence="2 3" key="1">
    <citation type="submission" date="2019-05" db="EMBL/GenBank/DDBJ databases">
        <title>Sulfitobacter sabulilitoris sp. nov., isolated from a marine sand.</title>
        <authorList>
            <person name="Yoon J.-H."/>
        </authorList>
    </citation>
    <scope>NUCLEOTIDE SEQUENCE [LARGE SCALE GENOMIC DNA]</scope>
    <source>
        <strain evidence="2 3">HSMS-29</strain>
    </source>
</reference>
<keyword evidence="1" id="KW-0812">Transmembrane</keyword>
<keyword evidence="3" id="KW-1185">Reference proteome</keyword>
<name>A0A5S3PLE3_9RHOB</name>
<evidence type="ECO:0000313" key="2">
    <source>
        <dbReference type="EMBL" id="TMM55076.1"/>
    </source>
</evidence>
<dbReference type="InterPro" id="IPR045519">
    <property type="entry name" value="DUF6476"/>
</dbReference>
<dbReference type="AlphaFoldDB" id="A0A5S3PLE3"/>
<protein>
    <submittedName>
        <fullName evidence="2">Uncharacterized protein</fullName>
    </submittedName>
</protein>
<dbReference type="Proteomes" id="UP000309550">
    <property type="component" value="Unassembled WGS sequence"/>
</dbReference>
<proteinExistence type="predicted"/>
<evidence type="ECO:0000256" key="1">
    <source>
        <dbReference type="SAM" id="Phobius"/>
    </source>
</evidence>
<dbReference type="RefSeq" id="WP_138661246.1">
    <property type="nucleotide sequence ID" value="NZ_VANS01000001.1"/>
</dbReference>
<dbReference type="Pfam" id="PF20082">
    <property type="entry name" value="DUF6476"/>
    <property type="match status" value="1"/>
</dbReference>
<keyword evidence="1" id="KW-0472">Membrane</keyword>
<organism evidence="2 3">
    <name type="scientific">Sulfitobacter sabulilitoris</name>
    <dbReference type="NCBI Taxonomy" id="2562655"/>
    <lineage>
        <taxon>Bacteria</taxon>
        <taxon>Pseudomonadati</taxon>
        <taxon>Pseudomonadota</taxon>
        <taxon>Alphaproteobacteria</taxon>
        <taxon>Rhodobacterales</taxon>
        <taxon>Roseobacteraceae</taxon>
        <taxon>Sulfitobacter</taxon>
    </lineage>
</organism>